<dbReference type="EC" id="2.7.11.1" evidence="1"/>
<evidence type="ECO:0000256" key="6">
    <source>
        <dbReference type="ARBA" id="ARBA00022777"/>
    </source>
</evidence>
<keyword evidence="15" id="KW-1185">Reference proteome</keyword>
<evidence type="ECO:0000256" key="4">
    <source>
        <dbReference type="ARBA" id="ARBA00022729"/>
    </source>
</evidence>
<protein>
    <recommendedName>
        <fullName evidence="1">non-specific serine/threonine protein kinase</fullName>
        <ecNumber evidence="1">2.7.11.1</ecNumber>
    </recommendedName>
</protein>
<dbReference type="CDD" id="cd01098">
    <property type="entry name" value="PAN_AP_plant"/>
    <property type="match status" value="1"/>
</dbReference>
<feature type="domain" description="Protein kinase" evidence="12">
    <location>
        <begin position="168"/>
        <end position="443"/>
    </location>
</feature>
<dbReference type="Gene3D" id="3.30.200.20">
    <property type="entry name" value="Phosphorylase Kinase, domain 1"/>
    <property type="match status" value="1"/>
</dbReference>
<evidence type="ECO:0000256" key="5">
    <source>
        <dbReference type="ARBA" id="ARBA00022741"/>
    </source>
</evidence>
<keyword evidence="8" id="KW-1015">Disulfide bond</keyword>
<keyword evidence="7" id="KW-0067">ATP-binding</keyword>
<dbReference type="CDD" id="cd14066">
    <property type="entry name" value="STKc_IRAK"/>
    <property type="match status" value="1"/>
</dbReference>
<dbReference type="InterPro" id="IPR003609">
    <property type="entry name" value="Pan_app"/>
</dbReference>
<keyword evidence="2" id="KW-0723">Serine/threonine-protein kinase</keyword>
<evidence type="ECO:0000256" key="9">
    <source>
        <dbReference type="ARBA" id="ARBA00023180"/>
    </source>
</evidence>
<gene>
    <name evidence="14" type="ORF">Dsin_022721</name>
</gene>
<comment type="catalytic activity">
    <reaction evidence="10">
        <text>L-threonyl-[protein] + ATP = O-phospho-L-threonyl-[protein] + ADP + H(+)</text>
        <dbReference type="Rhea" id="RHEA:46608"/>
        <dbReference type="Rhea" id="RHEA-COMP:11060"/>
        <dbReference type="Rhea" id="RHEA-COMP:11605"/>
        <dbReference type="ChEBI" id="CHEBI:15378"/>
        <dbReference type="ChEBI" id="CHEBI:30013"/>
        <dbReference type="ChEBI" id="CHEBI:30616"/>
        <dbReference type="ChEBI" id="CHEBI:61977"/>
        <dbReference type="ChEBI" id="CHEBI:456216"/>
        <dbReference type="EC" id="2.7.11.1"/>
    </reaction>
</comment>
<sequence>MGSVLGSTKKDQSGGCVRRIPLRCEDSSDNSGEDRFLRIDEVKFPLSPKTSKVHAAEECKLACFNSCSCNAYAYNGSGVCYLWDAELLNLEQLSDGQTIYLKLAASEFQNPGEEIEISQDMLLFDMNMSIETSTSELSIGDGAGKGKSKDAWFPLFSLASVSAATDNFSAENKLGEGGFGPVYKGKLLNGQEVGVKRLSRQSGQGLEELKNETMLIAKLQHRNLVRLLGCCMEHGEKILIYEYMPNKSLDSFLFDPIKKGLLDWGTRIKIIEGIAQGVLYLHRYSRLRIIHRDLKASNILLDSFMNPKISDFGMARMFGGDELQASTNRIVGTYGYMSPEYALEGLFSIKSDVFSFGVLLLETLSGRKNTGFYNTESLNLLGHAWKLWKDNKAIDLLDPIIKDEASYPMLMRCINIAFLCVEENAADRPTMSEVVSMLTNELAVLPSPKQLAFSFMRSQNSNPQQERPEIYSLNNITASMMEAR</sequence>
<comment type="catalytic activity">
    <reaction evidence="11">
        <text>L-seryl-[protein] + ATP = O-phospho-L-seryl-[protein] + ADP + H(+)</text>
        <dbReference type="Rhea" id="RHEA:17989"/>
        <dbReference type="Rhea" id="RHEA-COMP:9863"/>
        <dbReference type="Rhea" id="RHEA-COMP:11604"/>
        <dbReference type="ChEBI" id="CHEBI:15378"/>
        <dbReference type="ChEBI" id="CHEBI:29999"/>
        <dbReference type="ChEBI" id="CHEBI:30616"/>
        <dbReference type="ChEBI" id="CHEBI:83421"/>
        <dbReference type="ChEBI" id="CHEBI:456216"/>
        <dbReference type="EC" id="2.7.11.1"/>
    </reaction>
</comment>
<dbReference type="Pfam" id="PF07714">
    <property type="entry name" value="PK_Tyr_Ser-Thr"/>
    <property type="match status" value="1"/>
</dbReference>
<evidence type="ECO:0000256" key="1">
    <source>
        <dbReference type="ARBA" id="ARBA00012513"/>
    </source>
</evidence>
<evidence type="ECO:0000256" key="10">
    <source>
        <dbReference type="ARBA" id="ARBA00047899"/>
    </source>
</evidence>
<evidence type="ECO:0000259" key="12">
    <source>
        <dbReference type="PROSITE" id="PS50011"/>
    </source>
</evidence>
<dbReference type="PANTHER" id="PTHR27002:SF925">
    <property type="entry name" value="RECEPTOR-LIKE SERINE_THREONINE-PROTEIN KINASE"/>
    <property type="match status" value="1"/>
</dbReference>
<dbReference type="AlphaFoldDB" id="A0AAE0A3D8"/>
<keyword evidence="5" id="KW-0547">Nucleotide-binding</keyword>
<evidence type="ECO:0000256" key="7">
    <source>
        <dbReference type="ARBA" id="ARBA00022840"/>
    </source>
</evidence>
<evidence type="ECO:0000256" key="3">
    <source>
        <dbReference type="ARBA" id="ARBA00022679"/>
    </source>
</evidence>
<dbReference type="InterPro" id="IPR000719">
    <property type="entry name" value="Prot_kinase_dom"/>
</dbReference>
<dbReference type="PROSITE" id="PS50011">
    <property type="entry name" value="PROTEIN_KINASE_DOM"/>
    <property type="match status" value="1"/>
</dbReference>
<dbReference type="PANTHER" id="PTHR27002">
    <property type="entry name" value="RECEPTOR-LIKE SERINE/THREONINE-PROTEIN KINASE SD1-8"/>
    <property type="match status" value="1"/>
</dbReference>
<dbReference type="GO" id="GO:0004674">
    <property type="term" value="F:protein serine/threonine kinase activity"/>
    <property type="evidence" value="ECO:0007669"/>
    <property type="project" value="UniProtKB-KW"/>
</dbReference>
<dbReference type="InterPro" id="IPR011009">
    <property type="entry name" value="Kinase-like_dom_sf"/>
</dbReference>
<dbReference type="GO" id="GO:0005524">
    <property type="term" value="F:ATP binding"/>
    <property type="evidence" value="ECO:0007669"/>
    <property type="project" value="UniProtKB-KW"/>
</dbReference>
<evidence type="ECO:0000256" key="8">
    <source>
        <dbReference type="ARBA" id="ARBA00023157"/>
    </source>
</evidence>
<proteinExistence type="predicted"/>
<reference evidence="14" key="1">
    <citation type="journal article" date="2023" name="Plant J.">
        <title>Genome sequences and population genomics provide insights into the demographic history, inbreeding, and mutation load of two 'living fossil' tree species of Dipteronia.</title>
        <authorList>
            <person name="Feng Y."/>
            <person name="Comes H.P."/>
            <person name="Chen J."/>
            <person name="Zhu S."/>
            <person name="Lu R."/>
            <person name="Zhang X."/>
            <person name="Li P."/>
            <person name="Qiu J."/>
            <person name="Olsen K.M."/>
            <person name="Qiu Y."/>
        </authorList>
    </citation>
    <scope>NUCLEOTIDE SEQUENCE</scope>
    <source>
        <strain evidence="14">NBL</strain>
    </source>
</reference>
<keyword evidence="3" id="KW-0808">Transferase</keyword>
<accession>A0AAE0A3D8</accession>
<dbReference type="SMART" id="SM00473">
    <property type="entry name" value="PAN_AP"/>
    <property type="match status" value="1"/>
</dbReference>
<dbReference type="InterPro" id="IPR001245">
    <property type="entry name" value="Ser-Thr/Tyr_kinase_cat_dom"/>
</dbReference>
<evidence type="ECO:0000256" key="2">
    <source>
        <dbReference type="ARBA" id="ARBA00022527"/>
    </source>
</evidence>
<dbReference type="PROSITE" id="PS50948">
    <property type="entry name" value="PAN"/>
    <property type="match status" value="1"/>
</dbReference>
<keyword evidence="9" id="KW-0325">Glycoprotein</keyword>
<evidence type="ECO:0000313" key="14">
    <source>
        <dbReference type="EMBL" id="KAK3199306.1"/>
    </source>
</evidence>
<dbReference type="FunFam" id="3.30.200.20:FF:000951">
    <property type="entry name" value="Uncharacterized protein"/>
    <property type="match status" value="1"/>
</dbReference>
<comment type="caution">
    <text evidence="14">The sequence shown here is derived from an EMBL/GenBank/DDBJ whole genome shotgun (WGS) entry which is preliminary data.</text>
</comment>
<evidence type="ECO:0000256" key="11">
    <source>
        <dbReference type="ARBA" id="ARBA00048679"/>
    </source>
</evidence>
<keyword evidence="4" id="KW-0732">Signal</keyword>
<dbReference type="Proteomes" id="UP001281410">
    <property type="component" value="Unassembled WGS sequence"/>
</dbReference>
<feature type="domain" description="Apple" evidence="13">
    <location>
        <begin position="24"/>
        <end position="104"/>
    </location>
</feature>
<organism evidence="14 15">
    <name type="scientific">Dipteronia sinensis</name>
    <dbReference type="NCBI Taxonomy" id="43782"/>
    <lineage>
        <taxon>Eukaryota</taxon>
        <taxon>Viridiplantae</taxon>
        <taxon>Streptophyta</taxon>
        <taxon>Embryophyta</taxon>
        <taxon>Tracheophyta</taxon>
        <taxon>Spermatophyta</taxon>
        <taxon>Magnoliopsida</taxon>
        <taxon>eudicotyledons</taxon>
        <taxon>Gunneridae</taxon>
        <taxon>Pentapetalae</taxon>
        <taxon>rosids</taxon>
        <taxon>malvids</taxon>
        <taxon>Sapindales</taxon>
        <taxon>Sapindaceae</taxon>
        <taxon>Hippocastanoideae</taxon>
        <taxon>Acereae</taxon>
        <taxon>Dipteronia</taxon>
    </lineage>
</organism>
<evidence type="ECO:0000313" key="15">
    <source>
        <dbReference type="Proteomes" id="UP001281410"/>
    </source>
</evidence>
<dbReference type="Gene3D" id="1.10.510.10">
    <property type="entry name" value="Transferase(Phosphotransferase) domain 1"/>
    <property type="match status" value="1"/>
</dbReference>
<dbReference type="Pfam" id="PF08276">
    <property type="entry name" value="PAN_2"/>
    <property type="match status" value="1"/>
</dbReference>
<dbReference type="SMART" id="SM00220">
    <property type="entry name" value="S_TKc"/>
    <property type="match status" value="1"/>
</dbReference>
<dbReference type="SUPFAM" id="SSF56112">
    <property type="entry name" value="Protein kinase-like (PK-like)"/>
    <property type="match status" value="1"/>
</dbReference>
<keyword evidence="6" id="KW-0418">Kinase</keyword>
<dbReference type="GO" id="GO:0005886">
    <property type="term" value="C:plasma membrane"/>
    <property type="evidence" value="ECO:0007669"/>
    <property type="project" value="TreeGrafter"/>
</dbReference>
<dbReference type="EMBL" id="JANJYJ010000007">
    <property type="protein sequence ID" value="KAK3199306.1"/>
    <property type="molecule type" value="Genomic_DNA"/>
</dbReference>
<dbReference type="FunFam" id="1.10.510.10:FF:000060">
    <property type="entry name" value="G-type lectin S-receptor-like serine/threonine-protein kinase"/>
    <property type="match status" value="1"/>
</dbReference>
<evidence type="ECO:0000259" key="13">
    <source>
        <dbReference type="PROSITE" id="PS50948"/>
    </source>
</evidence>
<dbReference type="PROSITE" id="PS00108">
    <property type="entry name" value="PROTEIN_KINASE_ST"/>
    <property type="match status" value="1"/>
</dbReference>
<dbReference type="InterPro" id="IPR008271">
    <property type="entry name" value="Ser/Thr_kinase_AS"/>
</dbReference>
<name>A0AAE0A3D8_9ROSI</name>